<dbReference type="Proteomes" id="UP000006352">
    <property type="component" value="Unassembled WGS sequence"/>
</dbReference>
<dbReference type="HOGENOM" id="CLU_799342_0_0_1"/>
<keyword evidence="2" id="KW-0472">Membrane</keyword>
<organism evidence="3 4">
    <name type="scientific">Fibroporia radiculosa</name>
    <dbReference type="NCBI Taxonomy" id="599839"/>
    <lineage>
        <taxon>Eukaryota</taxon>
        <taxon>Fungi</taxon>
        <taxon>Dikarya</taxon>
        <taxon>Basidiomycota</taxon>
        <taxon>Agaricomycotina</taxon>
        <taxon>Agaricomycetes</taxon>
        <taxon>Polyporales</taxon>
        <taxon>Fibroporiaceae</taxon>
        <taxon>Fibroporia</taxon>
    </lineage>
</organism>
<keyword evidence="2" id="KW-0812">Transmembrane</keyword>
<reference evidence="3 4" key="1">
    <citation type="journal article" date="2012" name="Appl. Environ. Microbiol.">
        <title>Short-read sequencing for genomic analysis of the brown rot fungus Fibroporia radiculosa.</title>
        <authorList>
            <person name="Tang J.D."/>
            <person name="Perkins A.D."/>
            <person name="Sonstegard T.S."/>
            <person name="Schroeder S.G."/>
            <person name="Burgess S.C."/>
            <person name="Diehl S.V."/>
        </authorList>
    </citation>
    <scope>NUCLEOTIDE SEQUENCE [LARGE SCALE GENOMIC DNA]</scope>
    <source>
        <strain evidence="3 4">TFFH 294</strain>
    </source>
</reference>
<dbReference type="InParanoid" id="J4GQF6"/>
<keyword evidence="4" id="KW-1185">Reference proteome</keyword>
<feature type="region of interest" description="Disordered" evidence="1">
    <location>
        <begin position="316"/>
        <end position="347"/>
    </location>
</feature>
<protein>
    <submittedName>
        <fullName evidence="3">Uncharacterized protein</fullName>
    </submittedName>
</protein>
<evidence type="ECO:0000256" key="2">
    <source>
        <dbReference type="SAM" id="Phobius"/>
    </source>
</evidence>
<evidence type="ECO:0000256" key="1">
    <source>
        <dbReference type="SAM" id="MobiDB-lite"/>
    </source>
</evidence>
<feature type="transmembrane region" description="Helical" evidence="2">
    <location>
        <begin position="6"/>
        <end position="28"/>
    </location>
</feature>
<dbReference type="EMBL" id="HE797096">
    <property type="protein sequence ID" value="CCM03010.1"/>
    <property type="molecule type" value="Genomic_DNA"/>
</dbReference>
<feature type="compositionally biased region" description="Low complexity" evidence="1">
    <location>
        <begin position="135"/>
        <end position="147"/>
    </location>
</feature>
<sequence length="347" mass="38265">MSSGWLTAAIFVPILAVAVLVVLVIVVIRRRQARPLDVEGRLDHHPGRDKAVLATFGVEQPLLFVSDRPQTPDQGVEQEKSPYFPNESEVPELSTQVSTERRQTLFQPNRLVRQSVDAALPAVRPSPLRQFAIPSSSTSTQFDSTSGSDRKDSHSMFFKQFIPKFIRNDQDGQKQPPSHLFDRTPDDPASVHGHPPLAAPVHLDSEPNMQDSSQADIPPADTSDCPPTSLPFSNPWHSGDDRRDSVRQSAFPPGTTQTAARPISMMTTSETPWVPSIMARSSPWRNLLNVVIPLNGIDHDRLESPQVEVQKHAAFREAPAVSGPAPERQNDISFPRPLPIPQSPPIA</sequence>
<feature type="region of interest" description="Disordered" evidence="1">
    <location>
        <begin position="127"/>
        <end position="154"/>
    </location>
</feature>
<dbReference type="RefSeq" id="XP_012182293.1">
    <property type="nucleotide sequence ID" value="XM_012326903.1"/>
</dbReference>
<keyword evidence="2" id="KW-1133">Transmembrane helix</keyword>
<name>J4GQF6_9APHY</name>
<evidence type="ECO:0000313" key="3">
    <source>
        <dbReference type="EMBL" id="CCM03010.1"/>
    </source>
</evidence>
<dbReference type="AlphaFoldDB" id="J4GQF6"/>
<proteinExistence type="predicted"/>
<evidence type="ECO:0000313" key="4">
    <source>
        <dbReference type="Proteomes" id="UP000006352"/>
    </source>
</evidence>
<dbReference type="GeneID" id="24097921"/>
<accession>J4GQF6</accession>
<feature type="compositionally biased region" description="Pro residues" evidence="1">
    <location>
        <begin position="336"/>
        <end position="347"/>
    </location>
</feature>
<feature type="compositionally biased region" description="Polar residues" evidence="1">
    <location>
        <begin position="254"/>
        <end position="263"/>
    </location>
</feature>
<feature type="region of interest" description="Disordered" evidence="1">
    <location>
        <begin position="168"/>
        <end position="263"/>
    </location>
</feature>
<feature type="region of interest" description="Disordered" evidence="1">
    <location>
        <begin position="67"/>
        <end position="96"/>
    </location>
</feature>
<gene>
    <name evidence="3" type="ORF">FIBRA_05127</name>
</gene>